<name>A0A4Z1P611_9PEZI</name>
<dbReference type="EMBL" id="SNSC02000018">
    <property type="protein sequence ID" value="TID16425.1"/>
    <property type="molecule type" value="Genomic_DNA"/>
</dbReference>
<dbReference type="AlphaFoldDB" id="A0A4Z1P611"/>
<proteinExistence type="predicted"/>
<comment type="caution">
    <text evidence="1">The sequence shown here is derived from an EMBL/GenBank/DDBJ whole genome shotgun (WGS) entry which is preliminary data.</text>
</comment>
<evidence type="ECO:0000313" key="2">
    <source>
        <dbReference type="Proteomes" id="UP000298493"/>
    </source>
</evidence>
<sequence>MTGLGEHVVLAIGKVEKRSIIQQKVAAIDDEPEASADNGRRCYADFQREHCRLADEDLKRILGLVGQCVTCDW</sequence>
<keyword evidence="2" id="KW-1185">Reference proteome</keyword>
<gene>
    <name evidence="1" type="ORF">E6O75_ATG11543</name>
</gene>
<reference evidence="1 2" key="1">
    <citation type="submission" date="2019-04" db="EMBL/GenBank/DDBJ databases">
        <title>High contiguity whole genome sequence and gene annotation resource for two Venturia nashicola isolates.</title>
        <authorList>
            <person name="Prokchorchik M."/>
            <person name="Won K."/>
            <person name="Lee Y."/>
            <person name="Choi E.D."/>
            <person name="Segonzac C."/>
            <person name="Sohn K.H."/>
        </authorList>
    </citation>
    <scope>NUCLEOTIDE SEQUENCE [LARGE SCALE GENOMIC DNA]</scope>
    <source>
        <strain evidence="1 2">PRI2</strain>
    </source>
</reference>
<dbReference type="Proteomes" id="UP000298493">
    <property type="component" value="Unassembled WGS sequence"/>
</dbReference>
<organism evidence="1 2">
    <name type="scientific">Venturia nashicola</name>
    <dbReference type="NCBI Taxonomy" id="86259"/>
    <lineage>
        <taxon>Eukaryota</taxon>
        <taxon>Fungi</taxon>
        <taxon>Dikarya</taxon>
        <taxon>Ascomycota</taxon>
        <taxon>Pezizomycotina</taxon>
        <taxon>Dothideomycetes</taxon>
        <taxon>Pleosporomycetidae</taxon>
        <taxon>Venturiales</taxon>
        <taxon>Venturiaceae</taxon>
        <taxon>Venturia</taxon>
    </lineage>
</organism>
<accession>A0A4Z1P611</accession>
<evidence type="ECO:0000313" key="1">
    <source>
        <dbReference type="EMBL" id="TID16425.1"/>
    </source>
</evidence>
<protein>
    <submittedName>
        <fullName evidence="1">Uncharacterized protein</fullName>
    </submittedName>
</protein>